<feature type="compositionally biased region" description="Low complexity" evidence="2">
    <location>
        <begin position="111"/>
        <end position="132"/>
    </location>
</feature>
<protein>
    <submittedName>
        <fullName evidence="4">Peptidoglycan DD-metalloendopeptidase family protein</fullName>
    </submittedName>
</protein>
<dbReference type="Proteomes" id="UP001370299">
    <property type="component" value="Unassembled WGS sequence"/>
</dbReference>
<dbReference type="Pfam" id="PF01551">
    <property type="entry name" value="Peptidase_M23"/>
    <property type="match status" value="1"/>
</dbReference>
<keyword evidence="5" id="KW-1185">Reference proteome</keyword>
<evidence type="ECO:0000256" key="2">
    <source>
        <dbReference type="SAM" id="MobiDB-lite"/>
    </source>
</evidence>
<feature type="compositionally biased region" description="Low complexity" evidence="2">
    <location>
        <begin position="161"/>
        <end position="172"/>
    </location>
</feature>
<accession>A0ABU8YB30</accession>
<organism evidence="4 5">
    <name type="scientific">Curtobacterium citreum</name>
    <dbReference type="NCBI Taxonomy" id="2036"/>
    <lineage>
        <taxon>Bacteria</taxon>
        <taxon>Bacillati</taxon>
        <taxon>Actinomycetota</taxon>
        <taxon>Actinomycetes</taxon>
        <taxon>Micrococcales</taxon>
        <taxon>Microbacteriaceae</taxon>
        <taxon>Curtobacterium</taxon>
    </lineage>
</organism>
<evidence type="ECO:0000313" key="5">
    <source>
        <dbReference type="Proteomes" id="UP001370299"/>
    </source>
</evidence>
<dbReference type="InterPro" id="IPR016047">
    <property type="entry name" value="M23ase_b-sheet_dom"/>
</dbReference>
<feature type="domain" description="M23ase beta-sheet core" evidence="3">
    <location>
        <begin position="296"/>
        <end position="396"/>
    </location>
</feature>
<dbReference type="CDD" id="cd12797">
    <property type="entry name" value="M23_peptidase"/>
    <property type="match status" value="1"/>
</dbReference>
<evidence type="ECO:0000259" key="3">
    <source>
        <dbReference type="Pfam" id="PF01551"/>
    </source>
</evidence>
<gene>
    <name evidence="4" type="ORF">WMN62_11270</name>
</gene>
<dbReference type="PANTHER" id="PTHR21666">
    <property type="entry name" value="PEPTIDASE-RELATED"/>
    <property type="match status" value="1"/>
</dbReference>
<dbReference type="PANTHER" id="PTHR21666:SF289">
    <property type="entry name" value="L-ALA--D-GLU ENDOPEPTIDASE"/>
    <property type="match status" value="1"/>
</dbReference>
<dbReference type="InterPro" id="IPR011055">
    <property type="entry name" value="Dup_hybrid_motif"/>
</dbReference>
<evidence type="ECO:0000256" key="1">
    <source>
        <dbReference type="ARBA" id="ARBA00022729"/>
    </source>
</evidence>
<dbReference type="SUPFAM" id="SSF51261">
    <property type="entry name" value="Duplicated hybrid motif"/>
    <property type="match status" value="1"/>
</dbReference>
<dbReference type="Gene3D" id="2.70.70.10">
    <property type="entry name" value="Glucose Permease (Domain IIA)"/>
    <property type="match status" value="1"/>
</dbReference>
<dbReference type="RefSeq" id="WP_340195936.1">
    <property type="nucleotide sequence ID" value="NZ_JBBKAP010000017.1"/>
</dbReference>
<proteinExistence type="predicted"/>
<keyword evidence="1" id="KW-0732">Signal</keyword>
<reference evidence="4 5" key="1">
    <citation type="submission" date="2024-03" db="EMBL/GenBank/DDBJ databases">
        <title>Whole genomes of four grape xylem sap localized bacterial endophytes.</title>
        <authorList>
            <person name="Kumar G."/>
            <person name="Savka M.A."/>
        </authorList>
    </citation>
    <scope>NUCLEOTIDE SEQUENCE [LARGE SCALE GENOMIC DNA]</scope>
    <source>
        <strain evidence="4 5">RIT_GXS8</strain>
    </source>
</reference>
<dbReference type="EMBL" id="JBBLYY010000057">
    <property type="protein sequence ID" value="MEK0172050.1"/>
    <property type="molecule type" value="Genomic_DNA"/>
</dbReference>
<dbReference type="InterPro" id="IPR050570">
    <property type="entry name" value="Cell_wall_metabolism_enzyme"/>
</dbReference>
<sequence length="405" mass="41630">MPHSPLTSVPTGPVDAATPVVHMTRRARIEAERAAAKGAPVTQDHTQDVAPDSAARPSFDEVVGLTTPSSAAAPVSPIDLAPASPALPESAVRPASRITTPPAPTSPDVHATAPRTVPAAAPSSAAPQPRRVIGQVPASRRRTGRAASAVQVDRATRHIATSRTTAPAPTARKQGASFRRAASRVTAVGALLFVAGLVVSTSLPAQALYVPETGSTAVRSTANGATQSMSVSAAADGSTTRDQYTVSDATQYKNVDASSFTNDPTGTIQWPFLTGVPITSGFGGRQVAGCSFCSTNHMGVDFAPGEGTPIRVIAAGTVIKVQANDGGFGNDVWVEHDVDGKQFVSVYGHMEDNSFKVVTGQQIEVGDELGLVGSTGNSTGPHLHLEVHVDGVPVDPLAWLQTNAN</sequence>
<comment type="caution">
    <text evidence="4">The sequence shown here is derived from an EMBL/GenBank/DDBJ whole genome shotgun (WGS) entry which is preliminary data.</text>
</comment>
<evidence type="ECO:0000313" key="4">
    <source>
        <dbReference type="EMBL" id="MEK0172050.1"/>
    </source>
</evidence>
<feature type="region of interest" description="Disordered" evidence="2">
    <location>
        <begin position="32"/>
        <end position="175"/>
    </location>
</feature>
<name>A0ABU8YB30_9MICO</name>
<feature type="compositionally biased region" description="Low complexity" evidence="2">
    <location>
        <begin position="80"/>
        <end position="91"/>
    </location>
</feature>